<dbReference type="AlphaFoldDB" id="A0A1E5W6T5"/>
<dbReference type="Pfam" id="PF05608">
    <property type="entry name" value="RTE1"/>
    <property type="match status" value="1"/>
</dbReference>
<keyword evidence="4" id="KW-1185">Reference proteome</keyword>
<sequence length="249" mass="27185">MSLSKSKASGLKESPSMELEATPDDEVFSSNDEMQELWPLGEVDPKRARFPCCIVWTPLPVVSWLAPYIGHVGIAREDGTVLDFAGSNLVSVDDLAYGSAARCLQLDRKKCCFPANPAAHVCARSHEHSEAGTAISWDDALRSGARRFEHKCYNLFTCNSHSFVADCLNRLAYGGSVGWNVLNLAAFVWLRGRWLDRTAAVRSFLPFAAVSCVGVLMAGWSFLLGMAAFSLLLLGWFVLGVYCLKGLVG</sequence>
<feature type="transmembrane region" description="Helical" evidence="2">
    <location>
        <begin position="204"/>
        <end position="223"/>
    </location>
</feature>
<keyword evidence="2" id="KW-0472">Membrane</keyword>
<dbReference type="GO" id="GO:0010104">
    <property type="term" value="P:regulation of ethylene-activated signaling pathway"/>
    <property type="evidence" value="ECO:0007669"/>
    <property type="project" value="TreeGrafter"/>
</dbReference>
<dbReference type="GO" id="GO:0009723">
    <property type="term" value="P:response to ethylene"/>
    <property type="evidence" value="ECO:0007669"/>
    <property type="project" value="TreeGrafter"/>
</dbReference>
<evidence type="ECO:0000313" key="4">
    <source>
        <dbReference type="Proteomes" id="UP000095767"/>
    </source>
</evidence>
<accession>A0A1E5W6T5</accession>
<name>A0A1E5W6T5_9POAL</name>
<comment type="caution">
    <text evidence="3">The sequence shown here is derived from an EMBL/GenBank/DDBJ whole genome shotgun (WGS) entry which is preliminary data.</text>
</comment>
<evidence type="ECO:0000256" key="1">
    <source>
        <dbReference type="SAM" id="MobiDB-lite"/>
    </source>
</evidence>
<dbReference type="STRING" id="888268.A0A1E5W6T5"/>
<feature type="region of interest" description="Disordered" evidence="1">
    <location>
        <begin position="1"/>
        <end position="28"/>
    </location>
</feature>
<feature type="transmembrane region" description="Helical" evidence="2">
    <location>
        <begin position="229"/>
        <end position="248"/>
    </location>
</feature>
<reference evidence="3 4" key="1">
    <citation type="submission" date="2016-09" db="EMBL/GenBank/DDBJ databases">
        <title>The draft genome of Dichanthelium oligosanthes: A C3 panicoid grass species.</title>
        <authorList>
            <person name="Studer A.J."/>
            <person name="Schnable J.C."/>
            <person name="Brutnell T.P."/>
        </authorList>
    </citation>
    <scope>NUCLEOTIDE SEQUENCE [LARGE SCALE GENOMIC DNA]</scope>
    <source>
        <strain evidence="4">cv. Kellogg 1175</strain>
        <tissue evidence="3">Leaf</tissue>
    </source>
</reference>
<dbReference type="Proteomes" id="UP000095767">
    <property type="component" value="Unassembled WGS sequence"/>
</dbReference>
<dbReference type="InterPro" id="IPR008496">
    <property type="entry name" value="TMEM222/RTE1"/>
</dbReference>
<dbReference type="GO" id="GO:0005783">
    <property type="term" value="C:endoplasmic reticulum"/>
    <property type="evidence" value="ECO:0007669"/>
    <property type="project" value="TreeGrafter"/>
</dbReference>
<dbReference type="OrthoDB" id="267284at2759"/>
<protein>
    <submittedName>
        <fullName evidence="3">Protein REVERSION-TO-ETHYLENE SENSITIVITY1</fullName>
    </submittedName>
</protein>
<dbReference type="GO" id="GO:0005794">
    <property type="term" value="C:Golgi apparatus"/>
    <property type="evidence" value="ECO:0007669"/>
    <property type="project" value="TreeGrafter"/>
</dbReference>
<dbReference type="EMBL" id="LWDX02019881">
    <property type="protein sequence ID" value="OEL33082.1"/>
    <property type="molecule type" value="Genomic_DNA"/>
</dbReference>
<keyword evidence="2" id="KW-1133">Transmembrane helix</keyword>
<evidence type="ECO:0000256" key="2">
    <source>
        <dbReference type="SAM" id="Phobius"/>
    </source>
</evidence>
<gene>
    <name evidence="3" type="ORF">BAE44_0005896</name>
</gene>
<proteinExistence type="predicted"/>
<keyword evidence="2" id="KW-0812">Transmembrane</keyword>
<feature type="transmembrane region" description="Helical" evidence="2">
    <location>
        <begin position="171"/>
        <end position="192"/>
    </location>
</feature>
<evidence type="ECO:0000313" key="3">
    <source>
        <dbReference type="EMBL" id="OEL33082.1"/>
    </source>
</evidence>
<dbReference type="PANTHER" id="PTHR20921:SF4">
    <property type="entry name" value="OS05G0539800 PROTEIN"/>
    <property type="match status" value="1"/>
</dbReference>
<organism evidence="3 4">
    <name type="scientific">Dichanthelium oligosanthes</name>
    <dbReference type="NCBI Taxonomy" id="888268"/>
    <lineage>
        <taxon>Eukaryota</taxon>
        <taxon>Viridiplantae</taxon>
        <taxon>Streptophyta</taxon>
        <taxon>Embryophyta</taxon>
        <taxon>Tracheophyta</taxon>
        <taxon>Spermatophyta</taxon>
        <taxon>Magnoliopsida</taxon>
        <taxon>Liliopsida</taxon>
        <taxon>Poales</taxon>
        <taxon>Poaceae</taxon>
        <taxon>PACMAD clade</taxon>
        <taxon>Panicoideae</taxon>
        <taxon>Panicodae</taxon>
        <taxon>Paniceae</taxon>
        <taxon>Dichantheliinae</taxon>
        <taxon>Dichanthelium</taxon>
    </lineage>
</organism>
<dbReference type="PANTHER" id="PTHR20921">
    <property type="entry name" value="TRANSMEMBRANE PROTEIN 222"/>
    <property type="match status" value="1"/>
</dbReference>